<keyword evidence="5" id="KW-1185">Reference proteome</keyword>
<dbReference type="EMBL" id="JAPDMZ010000073">
    <property type="protein sequence ID" value="KAK0551708.1"/>
    <property type="molecule type" value="Genomic_DNA"/>
</dbReference>
<dbReference type="PROSITE" id="PS51352">
    <property type="entry name" value="THIOREDOXIN_2"/>
    <property type="match status" value="1"/>
</dbReference>
<dbReference type="PANTHER" id="PTHR45672:SF11">
    <property type="entry name" value="PROTEIN DISULFIDE-ISOMERASE C17H9.14C"/>
    <property type="match status" value="1"/>
</dbReference>
<dbReference type="Gene3D" id="3.40.30.10">
    <property type="entry name" value="Glutaredoxin"/>
    <property type="match status" value="2"/>
</dbReference>
<dbReference type="GO" id="GO:0005783">
    <property type="term" value="C:endoplasmic reticulum"/>
    <property type="evidence" value="ECO:0007669"/>
    <property type="project" value="TreeGrafter"/>
</dbReference>
<dbReference type="PANTHER" id="PTHR45672">
    <property type="entry name" value="PROTEIN DISULFIDE-ISOMERASE C17H9.14C-RELATED"/>
    <property type="match status" value="1"/>
</dbReference>
<comment type="caution">
    <text evidence="4">The sequence shown here is derived from an EMBL/GenBank/DDBJ whole genome shotgun (WGS) entry which is preliminary data.</text>
</comment>
<feature type="domain" description="Thioredoxin" evidence="3">
    <location>
        <begin position="150"/>
        <end position="330"/>
    </location>
</feature>
<feature type="chain" id="PRO_5043008729" description="Thioredoxin domain-containing protein" evidence="2">
    <location>
        <begin position="28"/>
        <end position="377"/>
    </location>
</feature>
<proteinExistence type="predicted"/>
<dbReference type="Proteomes" id="UP001176517">
    <property type="component" value="Unassembled WGS sequence"/>
</dbReference>
<dbReference type="InterPro" id="IPR051063">
    <property type="entry name" value="PDI"/>
</dbReference>
<dbReference type="PRINTS" id="PR00421">
    <property type="entry name" value="THIOREDOXIN"/>
</dbReference>
<evidence type="ECO:0000313" key="5">
    <source>
        <dbReference type="Proteomes" id="UP001176517"/>
    </source>
</evidence>
<keyword evidence="2" id="KW-0732">Signal</keyword>
<evidence type="ECO:0000256" key="2">
    <source>
        <dbReference type="SAM" id="SignalP"/>
    </source>
</evidence>
<dbReference type="AlphaFoldDB" id="A0AAN6JY73"/>
<accession>A0AAN6JY73</accession>
<organism evidence="4 5">
    <name type="scientific">Tilletia horrida</name>
    <dbReference type="NCBI Taxonomy" id="155126"/>
    <lineage>
        <taxon>Eukaryota</taxon>
        <taxon>Fungi</taxon>
        <taxon>Dikarya</taxon>
        <taxon>Basidiomycota</taxon>
        <taxon>Ustilaginomycotina</taxon>
        <taxon>Exobasidiomycetes</taxon>
        <taxon>Tilletiales</taxon>
        <taxon>Tilletiaceae</taxon>
        <taxon>Tilletia</taxon>
    </lineage>
</organism>
<dbReference type="Pfam" id="PF00085">
    <property type="entry name" value="Thioredoxin"/>
    <property type="match status" value="1"/>
</dbReference>
<dbReference type="InterPro" id="IPR036249">
    <property type="entry name" value="Thioredoxin-like_sf"/>
</dbReference>
<dbReference type="GO" id="GO:0003756">
    <property type="term" value="F:protein disulfide isomerase activity"/>
    <property type="evidence" value="ECO:0007669"/>
    <property type="project" value="TreeGrafter"/>
</dbReference>
<protein>
    <recommendedName>
        <fullName evidence="3">Thioredoxin domain-containing protein</fullName>
    </recommendedName>
</protein>
<feature type="region of interest" description="Disordered" evidence="1">
    <location>
        <begin position="120"/>
        <end position="149"/>
    </location>
</feature>
<feature type="compositionally biased region" description="Basic and acidic residues" evidence="1">
    <location>
        <begin position="124"/>
        <end position="133"/>
    </location>
</feature>
<name>A0AAN6JY73_9BASI</name>
<dbReference type="InterPro" id="IPR013766">
    <property type="entry name" value="Thioredoxin_domain"/>
</dbReference>
<dbReference type="SUPFAM" id="SSF52833">
    <property type="entry name" value="Thioredoxin-like"/>
    <property type="match status" value="2"/>
</dbReference>
<evidence type="ECO:0000256" key="1">
    <source>
        <dbReference type="SAM" id="MobiDB-lite"/>
    </source>
</evidence>
<gene>
    <name evidence="4" type="ORF">OC846_003200</name>
</gene>
<dbReference type="GO" id="GO:0006457">
    <property type="term" value="P:protein folding"/>
    <property type="evidence" value="ECO:0007669"/>
    <property type="project" value="TreeGrafter"/>
</dbReference>
<feature type="signal peptide" evidence="2">
    <location>
        <begin position="1"/>
        <end position="27"/>
    </location>
</feature>
<sequence length="377" mass="41076">MRITRSCAGFVAGALLTLTQFTSSVCADPYASIASDRVQDLSTTKTFDETLLKAGRRVPLLLVHVHGRCSSCQALAPAFAAAADRASKTEGADLVMRDVVFGRVDGRTNAAFMDRYGIEGNSAAEREQDDPSPKDSAASTDNGSKKAGKSIPGYPILAFTKPSTEPVVIPVDDNLDLDGKVDAILTAARQQIRLQSPARTSKDILAEMVKHKVLALNADTFHGVVFDQGKDVFVKFYAPWCSHCKKLAPRYEKVAKLFAEHPSCMVTTFNSDPPAERAIAKEHKIRGFPTLKFYPSQTNTRTNATKAEPEEYRGARSPEALVEFLNSRCGTELKLPSASEEWEAWTQSWKRRIEGVLGLGKTSAGGEVFKDGRGTEL</sequence>
<reference evidence="4" key="1">
    <citation type="journal article" date="2023" name="PhytoFront">
        <title>Draft Genome Resources of Seven Strains of Tilletia horrida, Causal Agent of Kernel Smut of Rice.</title>
        <authorList>
            <person name="Khanal S."/>
            <person name="Antony Babu S."/>
            <person name="Zhou X.G."/>
        </authorList>
    </citation>
    <scope>NUCLEOTIDE SEQUENCE</scope>
    <source>
        <strain evidence="4">TX6</strain>
    </source>
</reference>
<evidence type="ECO:0000313" key="4">
    <source>
        <dbReference type="EMBL" id="KAK0551708.1"/>
    </source>
</evidence>
<evidence type="ECO:0000259" key="3">
    <source>
        <dbReference type="PROSITE" id="PS51352"/>
    </source>
</evidence>